<keyword evidence="1" id="KW-1133">Transmembrane helix</keyword>
<keyword evidence="1" id="KW-0812">Transmembrane</keyword>
<feature type="transmembrane region" description="Helical" evidence="1">
    <location>
        <begin position="7"/>
        <end position="31"/>
    </location>
</feature>
<dbReference type="EMBL" id="JACHWJ010000001">
    <property type="protein sequence ID" value="MBB2956722.1"/>
    <property type="molecule type" value="Genomic_DNA"/>
</dbReference>
<evidence type="ECO:0000256" key="1">
    <source>
        <dbReference type="SAM" id="Phobius"/>
    </source>
</evidence>
<gene>
    <name evidence="2" type="ORF">FHX72_000834</name>
</gene>
<name>A0A7W4ULM7_9MICO</name>
<dbReference type="Proteomes" id="UP000545286">
    <property type="component" value="Unassembled WGS sequence"/>
</dbReference>
<proteinExistence type="predicted"/>
<evidence type="ECO:0000313" key="3">
    <source>
        <dbReference type="Proteomes" id="UP000545286"/>
    </source>
</evidence>
<protein>
    <submittedName>
        <fullName evidence="2">Uncharacterized protein</fullName>
    </submittedName>
</protein>
<keyword evidence="1" id="KW-0472">Membrane</keyword>
<accession>A0A7W4ULM7</accession>
<dbReference type="AlphaFoldDB" id="A0A7W4ULM7"/>
<dbReference type="RefSeq" id="WP_183623133.1">
    <property type="nucleotide sequence ID" value="NZ_JACHWJ010000001.1"/>
</dbReference>
<organism evidence="2 3">
    <name type="scientific">Pseudoclavibacter helvolus</name>
    <dbReference type="NCBI Taxonomy" id="255205"/>
    <lineage>
        <taxon>Bacteria</taxon>
        <taxon>Bacillati</taxon>
        <taxon>Actinomycetota</taxon>
        <taxon>Actinomycetes</taxon>
        <taxon>Micrococcales</taxon>
        <taxon>Microbacteriaceae</taxon>
        <taxon>Pseudoclavibacter</taxon>
    </lineage>
</organism>
<sequence>MGGWFAGCGYLVVVAFIGLFAFAGLGGVLGLSDSESAPSPSVETTPESDDAADLTEHLELYEQERTRIDELSVALDGNPVKPLVALFDWMEDQDAKMAEPNVTVCSAESIAAQMSTFRADLEQSIADAEARRGNASGSLSEGLVDAAGNGFIDVQFDAATACDTHANADQGYRTTGCVNGGSPLVVHLLPAGELTEWHSKINTVHELAHVFQRADDVRYPDDNGGYEVLLAQGLFQGSEEAMADCYALTYFNEWTLSDGVTESGYGYICGDNERQAIRDWAAGINAPLG</sequence>
<comment type="caution">
    <text evidence="2">The sequence shown here is derived from an EMBL/GenBank/DDBJ whole genome shotgun (WGS) entry which is preliminary data.</text>
</comment>
<keyword evidence="3" id="KW-1185">Reference proteome</keyword>
<reference evidence="2 3" key="1">
    <citation type="submission" date="2020-08" db="EMBL/GenBank/DDBJ databases">
        <title>Sequencing the genomes of 1000 actinobacteria strains.</title>
        <authorList>
            <person name="Klenk H.-P."/>
        </authorList>
    </citation>
    <scope>NUCLEOTIDE SEQUENCE [LARGE SCALE GENOMIC DNA]</scope>
    <source>
        <strain evidence="2 3">DSM 20419</strain>
    </source>
</reference>
<evidence type="ECO:0000313" key="2">
    <source>
        <dbReference type="EMBL" id="MBB2956722.1"/>
    </source>
</evidence>